<dbReference type="EMBL" id="FWYC01000021">
    <property type="protein sequence ID" value="SMD24209.1"/>
    <property type="molecule type" value="Genomic_DNA"/>
</dbReference>
<dbReference type="Proteomes" id="UP000192840">
    <property type="component" value="Unassembled WGS sequence"/>
</dbReference>
<dbReference type="eggNOG" id="ENOG5033FIQ">
    <property type="taxonomic scope" value="Bacteria"/>
</dbReference>
<sequence>MGLELHPSNIVDRIKRLEQRVTEVYKKVGLSSAVIRKGGLTLLDDAFFRMVDDNGVEIMYFGPDSEGRQVALLRREGGAPVLYTYFAGPGQQYWALTDGAQNQVVADDAFSGQGLARPYLPLPHGQTDWNVMPKTTSGSFVTLDEVRYYKQHPRVNMTLRVGATVGTTGEWRVQQDGVTLASGAIANGVLTIAYATFAVTGSHMAPLNLDVQGRVASGAGSITAHIREAGGIQS</sequence>
<keyword evidence="2" id="KW-1185">Reference proteome</keyword>
<name>A0A1W2FQG1_9PSEU</name>
<protein>
    <submittedName>
        <fullName evidence="1">Uncharacterized protein</fullName>
    </submittedName>
</protein>
<organism evidence="1 2">
    <name type="scientific">Lentzea albidocapillata</name>
    <dbReference type="NCBI Taxonomy" id="40571"/>
    <lineage>
        <taxon>Bacteria</taxon>
        <taxon>Bacillati</taxon>
        <taxon>Actinomycetota</taxon>
        <taxon>Actinomycetes</taxon>
        <taxon>Pseudonocardiales</taxon>
        <taxon>Pseudonocardiaceae</taxon>
        <taxon>Lentzea</taxon>
    </lineage>
</organism>
<evidence type="ECO:0000313" key="2">
    <source>
        <dbReference type="Proteomes" id="UP000192840"/>
    </source>
</evidence>
<dbReference type="RefSeq" id="WP_030479364.1">
    <property type="nucleotide sequence ID" value="NZ_FWYC01000021.1"/>
</dbReference>
<gene>
    <name evidence="1" type="ORF">SAMN05660733_07674</name>
</gene>
<evidence type="ECO:0000313" key="1">
    <source>
        <dbReference type="EMBL" id="SMD24209.1"/>
    </source>
</evidence>
<dbReference type="AlphaFoldDB" id="A0A1W2FQG1"/>
<accession>A0A1W2FQG1</accession>
<proteinExistence type="predicted"/>
<dbReference type="STRING" id="40571.SAMN05660733_07674"/>
<reference evidence="2" key="1">
    <citation type="submission" date="2017-04" db="EMBL/GenBank/DDBJ databases">
        <authorList>
            <person name="Varghese N."/>
            <person name="Submissions S."/>
        </authorList>
    </citation>
    <scope>NUCLEOTIDE SEQUENCE [LARGE SCALE GENOMIC DNA]</scope>
    <source>
        <strain evidence="2">DSM 44073</strain>
    </source>
</reference>
<dbReference type="OrthoDB" id="3672045at2"/>